<dbReference type="InterPro" id="IPR018200">
    <property type="entry name" value="USP_CS"/>
</dbReference>
<dbReference type="PANTHER" id="PTHR43982">
    <property type="entry name" value="UBIQUITIN CARBOXYL-TERMINAL HYDROLASE"/>
    <property type="match status" value="1"/>
</dbReference>
<dbReference type="Gene3D" id="3.90.70.10">
    <property type="entry name" value="Cysteine proteinases"/>
    <property type="match status" value="1"/>
</dbReference>
<evidence type="ECO:0000256" key="6">
    <source>
        <dbReference type="ARBA" id="ARBA00022807"/>
    </source>
</evidence>
<dbReference type="EC" id="3.4.19.12" evidence="2"/>
<evidence type="ECO:0000256" key="1">
    <source>
        <dbReference type="ARBA" id="ARBA00000707"/>
    </source>
</evidence>
<dbReference type="InterPro" id="IPR044635">
    <property type="entry name" value="UBP14-like"/>
</dbReference>
<sequence length="616" mass="69954">MFNTNVRLDDSRYRLTFVSSHAPAKGEKNVNLSDRASLLEERDSAYGKLGCVSNMTDELIIEAFQAQISHDISTSHSLVDVFSEIQKKRRSEKLEIEITCQKSEGVVTTAELRSAYRHFEIPDNGEGISTEVLLGLIRGSTKPGFRENLRIIAKACNDPELNLLLEQPEEDILLDDPVLDLYYASNPVGLSNIGNTCYLNSLLQYLYTVKDIRETVLNMEAYIENEQEEGWKEKVIDGRTLTKKDVAEAKEIVVELNKLFSLMQSARSRSVTPSNRLVELLLSTGCAENTTNCGPKRADHFFEQQDVSETMAILMYRLSAAFQPIISEPDAKPIDRFSKLFYVKANKKVKEGEKRLIQEDFSTLLLNVKDDTSLEELMDDYFDTEAPETSSSASATAATIREENSKDTEDVQMSDITVTELPPVLQIHLIRTQFDKRDKTSYKSNATVALPKRIYLDQYLESNQEEQAVRIKRMKLWKKERRVCRKMLDVKKKPLFLQGSPLLGKITQPNNSPQADATIPPADQPSPSSTSLEVDPQLGEIARIAELTQTLKNEMLDFNDAEYKIHAVFHHEGGANFGHYWVYIYDDKAEVPRWLKYSDDTVSEVGVAQENENRYQ</sequence>
<keyword evidence="3 9" id="KW-0645">Protease</keyword>
<feature type="compositionally biased region" description="Basic and acidic residues" evidence="7">
    <location>
        <begin position="400"/>
        <end position="409"/>
    </location>
</feature>
<name>A0A9P6R4S8_9FUNG</name>
<dbReference type="EMBL" id="JAAAIN010000757">
    <property type="protein sequence ID" value="KAG0311088.1"/>
    <property type="molecule type" value="Genomic_DNA"/>
</dbReference>
<dbReference type="GO" id="GO:0043161">
    <property type="term" value="P:proteasome-mediated ubiquitin-dependent protein catabolic process"/>
    <property type="evidence" value="ECO:0007669"/>
    <property type="project" value="InterPro"/>
</dbReference>
<evidence type="ECO:0000256" key="7">
    <source>
        <dbReference type="SAM" id="MobiDB-lite"/>
    </source>
</evidence>
<feature type="region of interest" description="Disordered" evidence="7">
    <location>
        <begin position="385"/>
        <end position="411"/>
    </location>
</feature>
<feature type="compositionally biased region" description="Low complexity" evidence="7">
    <location>
        <begin position="387"/>
        <end position="399"/>
    </location>
</feature>
<dbReference type="PROSITE" id="PS50235">
    <property type="entry name" value="USP_3"/>
    <property type="match status" value="1"/>
</dbReference>
<dbReference type="Proteomes" id="UP000823405">
    <property type="component" value="Unassembled WGS sequence"/>
</dbReference>
<keyword evidence="4" id="KW-0833">Ubl conjugation pathway</keyword>
<dbReference type="GO" id="GO:0070628">
    <property type="term" value="F:proteasome binding"/>
    <property type="evidence" value="ECO:0007669"/>
    <property type="project" value="TreeGrafter"/>
</dbReference>
<dbReference type="GO" id="GO:0061136">
    <property type="term" value="P:regulation of proteasomal protein catabolic process"/>
    <property type="evidence" value="ECO:0007669"/>
    <property type="project" value="TreeGrafter"/>
</dbReference>
<evidence type="ECO:0000256" key="5">
    <source>
        <dbReference type="ARBA" id="ARBA00022801"/>
    </source>
</evidence>
<protein>
    <recommendedName>
        <fullName evidence="2">ubiquitinyl hydrolase 1</fullName>
        <ecNumber evidence="2">3.4.19.12</ecNumber>
    </recommendedName>
</protein>
<organism evidence="9 10">
    <name type="scientific">Linnemannia gamsii</name>
    <dbReference type="NCBI Taxonomy" id="64522"/>
    <lineage>
        <taxon>Eukaryota</taxon>
        <taxon>Fungi</taxon>
        <taxon>Fungi incertae sedis</taxon>
        <taxon>Mucoromycota</taxon>
        <taxon>Mortierellomycotina</taxon>
        <taxon>Mortierellomycetes</taxon>
        <taxon>Mortierellales</taxon>
        <taxon>Mortierellaceae</taxon>
        <taxon>Linnemannia</taxon>
    </lineage>
</organism>
<dbReference type="PROSITE" id="PS00972">
    <property type="entry name" value="USP_1"/>
    <property type="match status" value="1"/>
</dbReference>
<evidence type="ECO:0000256" key="3">
    <source>
        <dbReference type="ARBA" id="ARBA00022670"/>
    </source>
</evidence>
<dbReference type="OrthoDB" id="2420415at2759"/>
<keyword evidence="6" id="KW-0788">Thiol protease</keyword>
<evidence type="ECO:0000313" key="10">
    <source>
        <dbReference type="Proteomes" id="UP000823405"/>
    </source>
</evidence>
<dbReference type="GO" id="GO:0004843">
    <property type="term" value="F:cysteine-type deubiquitinase activity"/>
    <property type="evidence" value="ECO:0007669"/>
    <property type="project" value="UniProtKB-EC"/>
</dbReference>
<keyword evidence="5" id="KW-0378">Hydrolase</keyword>
<evidence type="ECO:0000259" key="8">
    <source>
        <dbReference type="PROSITE" id="PS50235"/>
    </source>
</evidence>
<evidence type="ECO:0000256" key="2">
    <source>
        <dbReference type="ARBA" id="ARBA00012759"/>
    </source>
</evidence>
<accession>A0A9P6R4S8</accession>
<dbReference type="InterPro" id="IPR001394">
    <property type="entry name" value="Peptidase_C19_UCH"/>
</dbReference>
<dbReference type="InterPro" id="IPR025305">
    <property type="entry name" value="UCH_repeat_domain"/>
</dbReference>
<evidence type="ECO:0000256" key="4">
    <source>
        <dbReference type="ARBA" id="ARBA00022786"/>
    </source>
</evidence>
<dbReference type="PANTHER" id="PTHR43982:SF6">
    <property type="entry name" value="UBIQUITIN CARBOXYL-TERMINAL HYDROLASE 2-RELATED"/>
    <property type="match status" value="1"/>
</dbReference>
<reference evidence="9" key="1">
    <citation type="journal article" date="2020" name="Fungal Divers.">
        <title>Resolving the Mortierellaceae phylogeny through synthesis of multi-gene phylogenetics and phylogenomics.</title>
        <authorList>
            <person name="Vandepol N."/>
            <person name="Liber J."/>
            <person name="Desiro A."/>
            <person name="Na H."/>
            <person name="Kennedy M."/>
            <person name="Barry K."/>
            <person name="Grigoriev I.V."/>
            <person name="Miller A.N."/>
            <person name="O'Donnell K."/>
            <person name="Stajich J.E."/>
            <person name="Bonito G."/>
        </authorList>
    </citation>
    <scope>NUCLEOTIDE SEQUENCE</scope>
    <source>
        <strain evidence="9">NVP60</strain>
    </source>
</reference>
<gene>
    <name evidence="9" type="primary">UBP2</name>
    <name evidence="9" type="ORF">BGZ97_012083</name>
</gene>
<dbReference type="Pfam" id="PF13446">
    <property type="entry name" value="RPT"/>
    <property type="match status" value="1"/>
</dbReference>
<feature type="region of interest" description="Disordered" evidence="7">
    <location>
        <begin position="503"/>
        <end position="533"/>
    </location>
</feature>
<proteinExistence type="predicted"/>
<dbReference type="AlphaFoldDB" id="A0A9P6R4S8"/>
<feature type="domain" description="USP" evidence="8">
    <location>
        <begin position="188"/>
        <end position="616"/>
    </location>
</feature>
<keyword evidence="10" id="KW-1185">Reference proteome</keyword>
<dbReference type="SUPFAM" id="SSF54001">
    <property type="entry name" value="Cysteine proteinases"/>
    <property type="match status" value="1"/>
</dbReference>
<dbReference type="Pfam" id="PF00443">
    <property type="entry name" value="UCH"/>
    <property type="match status" value="1"/>
</dbReference>
<dbReference type="GO" id="GO:0016579">
    <property type="term" value="P:protein deubiquitination"/>
    <property type="evidence" value="ECO:0007669"/>
    <property type="project" value="InterPro"/>
</dbReference>
<dbReference type="InterPro" id="IPR038765">
    <property type="entry name" value="Papain-like_cys_pep_sf"/>
</dbReference>
<comment type="caution">
    <text evidence="9">The sequence shown here is derived from an EMBL/GenBank/DDBJ whole genome shotgun (WGS) entry which is preliminary data.</text>
</comment>
<evidence type="ECO:0000313" key="9">
    <source>
        <dbReference type="EMBL" id="KAG0311088.1"/>
    </source>
</evidence>
<dbReference type="InterPro" id="IPR028889">
    <property type="entry name" value="USP"/>
</dbReference>
<comment type="catalytic activity">
    <reaction evidence="1">
        <text>Thiol-dependent hydrolysis of ester, thioester, amide, peptide and isopeptide bonds formed by the C-terminal Gly of ubiquitin (a 76-residue protein attached to proteins as an intracellular targeting signal).</text>
        <dbReference type="EC" id="3.4.19.12"/>
    </reaction>
</comment>